<evidence type="ECO:0000256" key="11">
    <source>
        <dbReference type="ARBA" id="ARBA00023136"/>
    </source>
</evidence>
<evidence type="ECO:0000256" key="9">
    <source>
        <dbReference type="ARBA" id="ARBA00022989"/>
    </source>
</evidence>
<keyword evidence="8" id="KW-0630">Potassium</keyword>
<evidence type="ECO:0000256" key="12">
    <source>
        <dbReference type="SAM" id="Phobius"/>
    </source>
</evidence>
<dbReference type="PANTHER" id="PTHR32024">
    <property type="entry name" value="TRK SYSTEM POTASSIUM UPTAKE PROTEIN TRKG-RELATED"/>
    <property type="match status" value="1"/>
</dbReference>
<dbReference type="EMBL" id="JACRWH010000064">
    <property type="protein sequence ID" value="MBC6013192.1"/>
    <property type="molecule type" value="Genomic_DNA"/>
</dbReference>
<dbReference type="PIRSF" id="PIRSF006247">
    <property type="entry name" value="TrkH"/>
    <property type="match status" value="1"/>
</dbReference>
<evidence type="ECO:0000256" key="7">
    <source>
        <dbReference type="ARBA" id="ARBA00022692"/>
    </source>
</evidence>
<evidence type="ECO:0000256" key="8">
    <source>
        <dbReference type="ARBA" id="ARBA00022958"/>
    </source>
</evidence>
<keyword evidence="14" id="KW-1185">Reference proteome</keyword>
<feature type="transmembrane region" description="Helical" evidence="12">
    <location>
        <begin position="142"/>
        <end position="160"/>
    </location>
</feature>
<sequence>MIYYLKHNIHKLNWTIIGNVLGMVLIAQACLMVLPVMVDLIYQEGLFDSYLIVIGICLVLGYGLTRKKARTNSYFAKDGMLAVGIAWIVVSFFGGLPFYLSGEIPSFVDCFFEAVSGFTTTGSSVLTEVENLKHATLFWRSFTHWIGGMGILVFILALLPKSNDRDMHIMRAEAPGPTIGKLVPRMRQSAMILYTMYMGLTVIQVILLLIGKMPLFGALCNTFGTAGTGGFAIKNTSIGAYNNAYYEVIITIFMILFGVNFNMYYFLLIKDFKQVFKNEELRTYLGIILFSIICITLNILSMYNFDVFKSIRLASFQVGSIITTTGYSSCDYSVWPQFSKMILFLLTICGASAGSTGGGVKVSRLLIIVKKIKLDIQKLLHPQKVEAITMDGKVVDTEVVTQIMAYFCSFIIIVGVLLFLVSFNNFDFETTVTSVMTCIGNVGPGYGLCGPMGNFSMFSDFSKIVLSFAMLIGRLEIYPIIIFLAPILNIRSVSKNIHSRKKRRSN</sequence>
<feature type="transmembrane region" description="Helical" evidence="12">
    <location>
        <begin position="244"/>
        <end position="269"/>
    </location>
</feature>
<feature type="transmembrane region" description="Helical" evidence="12">
    <location>
        <begin position="281"/>
        <end position="303"/>
    </location>
</feature>
<evidence type="ECO:0000313" key="13">
    <source>
        <dbReference type="EMBL" id="MBC6013192.1"/>
    </source>
</evidence>
<keyword evidence="9 12" id="KW-1133">Transmembrane helix</keyword>
<feature type="transmembrane region" description="Helical" evidence="12">
    <location>
        <begin position="191"/>
        <end position="210"/>
    </location>
</feature>
<organism evidence="13 14">
    <name type="scientific">Holdemanella hominis</name>
    <dbReference type="NCBI Taxonomy" id="2764327"/>
    <lineage>
        <taxon>Bacteria</taxon>
        <taxon>Bacillati</taxon>
        <taxon>Bacillota</taxon>
        <taxon>Erysipelotrichia</taxon>
        <taxon>Erysipelotrichales</taxon>
        <taxon>Erysipelotrichaceae</taxon>
        <taxon>Holdemanella</taxon>
    </lineage>
</organism>
<evidence type="ECO:0000256" key="2">
    <source>
        <dbReference type="ARBA" id="ARBA00009137"/>
    </source>
</evidence>
<keyword evidence="3" id="KW-0813">Transport</keyword>
<keyword evidence="7 12" id="KW-0812">Transmembrane</keyword>
<comment type="caution">
    <text evidence="13">The sequence shown here is derived from an EMBL/GenBank/DDBJ whole genome shotgun (WGS) entry which is preliminary data.</text>
</comment>
<keyword evidence="10" id="KW-0406">Ion transport</keyword>
<feature type="transmembrane region" description="Helical" evidence="12">
    <location>
        <begin position="403"/>
        <end position="423"/>
    </location>
</feature>
<keyword evidence="11 12" id="KW-0472">Membrane</keyword>
<accession>A0ABR7KKB9</accession>
<evidence type="ECO:0000256" key="1">
    <source>
        <dbReference type="ARBA" id="ARBA00004429"/>
    </source>
</evidence>
<gene>
    <name evidence="13" type="ORF">H8911_10880</name>
</gene>
<feature type="transmembrane region" description="Helical" evidence="12">
    <location>
        <begin position="80"/>
        <end position="100"/>
    </location>
</feature>
<dbReference type="PANTHER" id="PTHR32024:SF2">
    <property type="entry name" value="TRK SYSTEM POTASSIUM UPTAKE PROTEIN TRKG-RELATED"/>
    <property type="match status" value="1"/>
</dbReference>
<dbReference type="InterPro" id="IPR003445">
    <property type="entry name" value="Cat_transpt"/>
</dbReference>
<evidence type="ECO:0000256" key="5">
    <source>
        <dbReference type="ARBA" id="ARBA00022519"/>
    </source>
</evidence>
<feature type="transmembrane region" description="Helical" evidence="12">
    <location>
        <begin position="464"/>
        <end position="490"/>
    </location>
</feature>
<comment type="similarity">
    <text evidence="2">Belongs to the TrkH potassium transport family.</text>
</comment>
<name>A0ABR7KKB9_9FIRM</name>
<proteinExistence type="inferred from homology"/>
<dbReference type="Pfam" id="PF02386">
    <property type="entry name" value="TrkH"/>
    <property type="match status" value="1"/>
</dbReference>
<evidence type="ECO:0000256" key="3">
    <source>
        <dbReference type="ARBA" id="ARBA00022448"/>
    </source>
</evidence>
<feature type="transmembrane region" description="Helical" evidence="12">
    <location>
        <begin position="341"/>
        <end position="363"/>
    </location>
</feature>
<dbReference type="PROSITE" id="PS51257">
    <property type="entry name" value="PROKAR_LIPOPROTEIN"/>
    <property type="match status" value="1"/>
</dbReference>
<evidence type="ECO:0000256" key="6">
    <source>
        <dbReference type="ARBA" id="ARBA00022538"/>
    </source>
</evidence>
<feature type="transmembrane region" description="Helical" evidence="12">
    <location>
        <begin position="46"/>
        <end position="64"/>
    </location>
</feature>
<reference evidence="13 14" key="1">
    <citation type="submission" date="2020-08" db="EMBL/GenBank/DDBJ databases">
        <authorList>
            <person name="Liu C."/>
            <person name="Sun Q."/>
        </authorList>
    </citation>
    <scope>NUCLEOTIDE SEQUENCE [LARGE SCALE GENOMIC DNA]</scope>
    <source>
        <strain evidence="13 14">L34</strain>
    </source>
</reference>
<keyword evidence="6" id="KW-0633">Potassium transport</keyword>
<dbReference type="InterPro" id="IPR004772">
    <property type="entry name" value="TrkH"/>
</dbReference>
<evidence type="ECO:0000313" key="14">
    <source>
        <dbReference type="Proteomes" id="UP000649075"/>
    </source>
</evidence>
<evidence type="ECO:0000256" key="4">
    <source>
        <dbReference type="ARBA" id="ARBA00022475"/>
    </source>
</evidence>
<dbReference type="Proteomes" id="UP000649075">
    <property type="component" value="Unassembled WGS sequence"/>
</dbReference>
<feature type="transmembrane region" description="Helical" evidence="12">
    <location>
        <begin position="12"/>
        <end position="34"/>
    </location>
</feature>
<protein>
    <submittedName>
        <fullName evidence="13">TrkH family potassium uptake protein</fullName>
    </submittedName>
</protein>
<keyword evidence="4" id="KW-1003">Cell membrane</keyword>
<evidence type="ECO:0000256" key="10">
    <source>
        <dbReference type="ARBA" id="ARBA00023065"/>
    </source>
</evidence>
<keyword evidence="5" id="KW-0997">Cell inner membrane</keyword>
<dbReference type="RefSeq" id="WP_186999672.1">
    <property type="nucleotide sequence ID" value="NZ_JACRWH010000064.1"/>
</dbReference>
<comment type="subcellular location">
    <subcellularLocation>
        <location evidence="1">Cell inner membrane</location>
        <topology evidence="1">Multi-pass membrane protein</topology>
    </subcellularLocation>
</comment>